<evidence type="ECO:0000313" key="1">
    <source>
        <dbReference type="EMBL" id="KAG0571987.1"/>
    </source>
</evidence>
<reference evidence="1" key="1">
    <citation type="submission" date="2020-06" db="EMBL/GenBank/DDBJ databases">
        <title>WGS assembly of Ceratodon purpureus strain R40.</title>
        <authorList>
            <person name="Carey S.B."/>
            <person name="Jenkins J."/>
            <person name="Shu S."/>
            <person name="Lovell J.T."/>
            <person name="Sreedasyam A."/>
            <person name="Maumus F."/>
            <person name="Tiley G.P."/>
            <person name="Fernandez-Pozo N."/>
            <person name="Barry K."/>
            <person name="Chen C."/>
            <person name="Wang M."/>
            <person name="Lipzen A."/>
            <person name="Daum C."/>
            <person name="Saski C.A."/>
            <person name="Payton A.C."/>
            <person name="Mcbreen J.C."/>
            <person name="Conrad R.E."/>
            <person name="Kollar L.M."/>
            <person name="Olsson S."/>
            <person name="Huttunen S."/>
            <person name="Landis J.B."/>
            <person name="Wickett N.J."/>
            <person name="Johnson M.G."/>
            <person name="Rensing S.A."/>
            <person name="Grimwood J."/>
            <person name="Schmutz J."/>
            <person name="Mcdaniel S.F."/>
        </authorList>
    </citation>
    <scope>NUCLEOTIDE SEQUENCE</scope>
    <source>
        <strain evidence="1">R40</strain>
    </source>
</reference>
<dbReference type="Proteomes" id="UP000822688">
    <property type="component" value="Chromosome V"/>
</dbReference>
<proteinExistence type="predicted"/>
<name>A0A8T0HME3_CERPU</name>
<dbReference type="EMBL" id="CM026426">
    <property type="protein sequence ID" value="KAG0571987.1"/>
    <property type="molecule type" value="Genomic_DNA"/>
</dbReference>
<comment type="caution">
    <text evidence="1">The sequence shown here is derived from an EMBL/GenBank/DDBJ whole genome shotgun (WGS) entry which is preliminary data.</text>
</comment>
<organism evidence="1 2">
    <name type="scientific">Ceratodon purpureus</name>
    <name type="common">Fire moss</name>
    <name type="synonym">Dicranum purpureum</name>
    <dbReference type="NCBI Taxonomy" id="3225"/>
    <lineage>
        <taxon>Eukaryota</taxon>
        <taxon>Viridiplantae</taxon>
        <taxon>Streptophyta</taxon>
        <taxon>Embryophyta</taxon>
        <taxon>Bryophyta</taxon>
        <taxon>Bryophytina</taxon>
        <taxon>Bryopsida</taxon>
        <taxon>Dicranidae</taxon>
        <taxon>Pseudoditrichales</taxon>
        <taxon>Ditrichaceae</taxon>
        <taxon>Ceratodon</taxon>
    </lineage>
</organism>
<evidence type="ECO:0000313" key="2">
    <source>
        <dbReference type="Proteomes" id="UP000822688"/>
    </source>
</evidence>
<sequence>MVAPNANNCAMASLYAVTGMLGASNSSLQKSCCGVAESVLISYNEQGFLKVSQNICGKFQDDMVMFSSSTATSVTTTGTQFKGNFG</sequence>
<protein>
    <submittedName>
        <fullName evidence="1">Uncharacterized protein</fullName>
    </submittedName>
</protein>
<dbReference type="AlphaFoldDB" id="A0A8T0HME3"/>
<keyword evidence="2" id="KW-1185">Reference proteome</keyword>
<accession>A0A8T0HME3</accession>
<gene>
    <name evidence="1" type="ORF">KC19_VG059300</name>
</gene>